<feature type="binding site" evidence="14">
    <location>
        <position position="299"/>
    </location>
    <ligand>
        <name>Mg(2+)</name>
        <dbReference type="ChEBI" id="CHEBI:18420"/>
        <label>2</label>
    </ligand>
</feature>
<dbReference type="NCBIfam" id="TIGR01369">
    <property type="entry name" value="CPSaseII_lrg"/>
    <property type="match status" value="1"/>
</dbReference>
<dbReference type="CDD" id="cd01424">
    <property type="entry name" value="MGS_CPS_II"/>
    <property type="match status" value="1"/>
</dbReference>
<evidence type="ECO:0000256" key="14">
    <source>
        <dbReference type="HAMAP-Rule" id="MF_01210"/>
    </source>
</evidence>
<evidence type="ECO:0000313" key="18">
    <source>
        <dbReference type="EMBL" id="MEX0428651.1"/>
    </source>
</evidence>
<keyword evidence="3 14" id="KW-0055">Arginine biosynthesis</keyword>
<keyword evidence="19" id="KW-1185">Reference proteome</keyword>
<feature type="binding site" evidence="14">
    <location>
        <position position="243"/>
    </location>
    <ligand>
        <name>ATP</name>
        <dbReference type="ChEBI" id="CHEBI:30616"/>
        <label>1</label>
    </ligand>
</feature>
<dbReference type="EC" id="6.3.5.5" evidence="14"/>
<dbReference type="SUPFAM" id="SSF52335">
    <property type="entry name" value="Methylglyoxal synthase-like"/>
    <property type="match status" value="1"/>
</dbReference>
<comment type="catalytic activity">
    <reaction evidence="13 14">
        <text>hydrogencarbonate + NH4(+) + 2 ATP = carbamoyl phosphate + 2 ADP + phosphate + 2 H(+)</text>
        <dbReference type="Rhea" id="RHEA:18029"/>
        <dbReference type="ChEBI" id="CHEBI:15378"/>
        <dbReference type="ChEBI" id="CHEBI:17544"/>
        <dbReference type="ChEBI" id="CHEBI:28938"/>
        <dbReference type="ChEBI" id="CHEBI:30616"/>
        <dbReference type="ChEBI" id="CHEBI:43474"/>
        <dbReference type="ChEBI" id="CHEBI:58228"/>
        <dbReference type="ChEBI" id="CHEBI:456216"/>
        <dbReference type="EC" id="6.3.4.16"/>
    </reaction>
</comment>
<dbReference type="PROSITE" id="PS00866">
    <property type="entry name" value="CPSASE_1"/>
    <property type="match status" value="2"/>
</dbReference>
<evidence type="ECO:0000256" key="13">
    <source>
        <dbReference type="ARBA" id="ARBA00047359"/>
    </source>
</evidence>
<evidence type="ECO:0000256" key="6">
    <source>
        <dbReference type="ARBA" id="ARBA00022723"/>
    </source>
</evidence>
<comment type="pathway">
    <text evidence="14">Pyrimidine metabolism; UMP biosynthesis via de novo pathway; (S)-dihydroorotate from bicarbonate: step 1/3.</text>
</comment>
<evidence type="ECO:0000256" key="12">
    <source>
        <dbReference type="ARBA" id="ARBA00023211"/>
    </source>
</evidence>
<evidence type="ECO:0000256" key="7">
    <source>
        <dbReference type="ARBA" id="ARBA00022737"/>
    </source>
</evidence>
<dbReference type="Pfam" id="PF02786">
    <property type="entry name" value="CPSase_L_D2"/>
    <property type="match status" value="2"/>
</dbReference>
<feature type="binding site" evidence="14">
    <location>
        <position position="840"/>
    </location>
    <ligand>
        <name>Mn(2+)</name>
        <dbReference type="ChEBI" id="CHEBI:29035"/>
        <label>4</label>
    </ligand>
</feature>
<feature type="region of interest" description="Carboxyphosphate synthetic domain" evidence="14">
    <location>
        <begin position="1"/>
        <end position="402"/>
    </location>
</feature>
<dbReference type="InterPro" id="IPR011607">
    <property type="entry name" value="MGS-like_dom"/>
</dbReference>
<reference evidence="18 19" key="1">
    <citation type="submission" date="2024-07" db="EMBL/GenBank/DDBJ databases">
        <authorList>
            <person name="Lee S."/>
            <person name="Kang M."/>
        </authorList>
    </citation>
    <scope>NUCLEOTIDE SEQUENCE [LARGE SCALE GENOMIC DNA]</scope>
    <source>
        <strain evidence="18 19">DS6</strain>
    </source>
</reference>
<feature type="binding site" evidence="14">
    <location>
        <position position="285"/>
    </location>
    <ligand>
        <name>ATP</name>
        <dbReference type="ChEBI" id="CHEBI:30616"/>
        <label>1</label>
    </ligand>
</feature>
<evidence type="ECO:0000259" key="17">
    <source>
        <dbReference type="PROSITE" id="PS51855"/>
    </source>
</evidence>
<dbReference type="Pfam" id="PF25596">
    <property type="entry name" value="CPSase_L_D1"/>
    <property type="match status" value="2"/>
</dbReference>
<dbReference type="EC" id="6.3.4.16" evidence="14"/>
<feature type="binding site" evidence="14">
    <location>
        <position position="208"/>
    </location>
    <ligand>
        <name>ATP</name>
        <dbReference type="ChEBI" id="CHEBI:30616"/>
        <label>1</label>
    </ligand>
</feature>
<dbReference type="Pfam" id="PF02142">
    <property type="entry name" value="MGS"/>
    <property type="match status" value="1"/>
</dbReference>
<comment type="caution">
    <text evidence="14">Lacks conserved residue(s) required for the propagation of feature annotation.</text>
</comment>
<dbReference type="Gene3D" id="3.40.50.1380">
    <property type="entry name" value="Methylglyoxal synthase-like domain"/>
    <property type="match status" value="1"/>
</dbReference>
<feature type="binding site" evidence="14">
    <location>
        <position position="842"/>
    </location>
    <ligand>
        <name>Mn(2+)</name>
        <dbReference type="ChEBI" id="CHEBI:29035"/>
        <label>4</label>
    </ligand>
</feature>
<feature type="domain" description="ATP-grasp" evidence="16">
    <location>
        <begin position="678"/>
        <end position="869"/>
    </location>
</feature>
<evidence type="ECO:0000256" key="8">
    <source>
        <dbReference type="ARBA" id="ARBA00022741"/>
    </source>
</evidence>
<keyword evidence="11 14" id="KW-0665">Pyrimidine biosynthesis</keyword>
<feature type="binding site" evidence="14">
    <location>
        <position position="828"/>
    </location>
    <ligand>
        <name>ATP</name>
        <dbReference type="ChEBI" id="CHEBI:30616"/>
        <label>2</label>
    </ligand>
</feature>
<feature type="binding site" evidence="14">
    <location>
        <position position="842"/>
    </location>
    <ligand>
        <name>Mg(2+)</name>
        <dbReference type="ChEBI" id="CHEBI:18420"/>
        <label>4</label>
    </ligand>
</feature>
<feature type="binding site" evidence="14">
    <location>
        <position position="299"/>
    </location>
    <ligand>
        <name>ATP</name>
        <dbReference type="ChEBI" id="CHEBI:30616"/>
        <label>1</label>
    </ligand>
</feature>
<keyword evidence="12" id="KW-0464">Manganese</keyword>
<feature type="binding site" evidence="14">
    <location>
        <position position="301"/>
    </location>
    <ligand>
        <name>Mg(2+)</name>
        <dbReference type="ChEBI" id="CHEBI:18420"/>
        <label>2</label>
    </ligand>
</feature>
<feature type="binding site" evidence="14">
    <location>
        <position position="840"/>
    </location>
    <ligand>
        <name>Mn(2+)</name>
        <dbReference type="ChEBI" id="CHEBI:29035"/>
        <label>3</label>
    </ligand>
</feature>
<feature type="binding site" evidence="14">
    <location>
        <position position="285"/>
    </location>
    <ligand>
        <name>Mn(2+)</name>
        <dbReference type="ChEBI" id="CHEBI:29035"/>
        <label>1</label>
    </ligand>
</feature>
<dbReference type="PROSITE" id="PS51855">
    <property type="entry name" value="MGS"/>
    <property type="match status" value="1"/>
</dbReference>
<organism evidence="18 19">
    <name type="scientific">Nocardioides eburneus</name>
    <dbReference type="NCBI Taxonomy" id="3231482"/>
    <lineage>
        <taxon>Bacteria</taxon>
        <taxon>Bacillati</taxon>
        <taxon>Actinomycetota</taxon>
        <taxon>Actinomycetes</taxon>
        <taxon>Propionibacteriales</taxon>
        <taxon>Nocardioidaceae</taxon>
        <taxon>Nocardioides</taxon>
    </lineage>
</organism>
<evidence type="ECO:0000256" key="11">
    <source>
        <dbReference type="ARBA" id="ARBA00022975"/>
    </source>
</evidence>
<feature type="binding site" evidence="14">
    <location>
        <position position="760"/>
    </location>
    <ligand>
        <name>ATP</name>
        <dbReference type="ChEBI" id="CHEBI:30616"/>
        <label>2</label>
    </ligand>
</feature>
<dbReference type="InterPro" id="IPR016185">
    <property type="entry name" value="PreATP-grasp_dom_sf"/>
</dbReference>
<dbReference type="NCBIfam" id="NF003671">
    <property type="entry name" value="PRK05294.1"/>
    <property type="match status" value="1"/>
</dbReference>
<accession>A0ABV3T0D0</accession>
<keyword evidence="8 14" id="KW-0547">Nucleotide-binding</keyword>
<dbReference type="PROSITE" id="PS51257">
    <property type="entry name" value="PROKAR_LIPOPROTEIN"/>
    <property type="match status" value="1"/>
</dbReference>
<feature type="domain" description="MGS-like" evidence="17">
    <location>
        <begin position="951"/>
        <end position="1126"/>
    </location>
</feature>
<dbReference type="InterPro" id="IPR058047">
    <property type="entry name" value="CPSase_preATP-grasp"/>
</dbReference>
<dbReference type="HAMAP" id="MF_01210_B">
    <property type="entry name" value="CPSase_L_chain_B"/>
    <property type="match status" value="1"/>
</dbReference>
<comment type="catalytic activity">
    <reaction evidence="14">
        <text>hydrogencarbonate + L-glutamine + 2 ATP + H2O = carbamoyl phosphate + L-glutamate + 2 ADP + phosphate + 2 H(+)</text>
        <dbReference type="Rhea" id="RHEA:18633"/>
        <dbReference type="ChEBI" id="CHEBI:15377"/>
        <dbReference type="ChEBI" id="CHEBI:15378"/>
        <dbReference type="ChEBI" id="CHEBI:17544"/>
        <dbReference type="ChEBI" id="CHEBI:29985"/>
        <dbReference type="ChEBI" id="CHEBI:30616"/>
        <dbReference type="ChEBI" id="CHEBI:43474"/>
        <dbReference type="ChEBI" id="CHEBI:58228"/>
        <dbReference type="ChEBI" id="CHEBI:58359"/>
        <dbReference type="ChEBI" id="CHEBI:456216"/>
        <dbReference type="EC" id="6.3.5.5"/>
    </reaction>
</comment>
<feature type="binding site" evidence="14">
    <location>
        <position position="285"/>
    </location>
    <ligand>
        <name>Mg(2+)</name>
        <dbReference type="ChEBI" id="CHEBI:18420"/>
        <label>1</label>
    </ligand>
</feature>
<dbReference type="InterPro" id="IPR006275">
    <property type="entry name" value="CPSase_lsu"/>
</dbReference>
<evidence type="ECO:0000256" key="10">
    <source>
        <dbReference type="ARBA" id="ARBA00022842"/>
    </source>
</evidence>
<evidence type="ECO:0000256" key="3">
    <source>
        <dbReference type="ARBA" id="ARBA00022571"/>
    </source>
</evidence>
<comment type="subunit">
    <text evidence="14">Composed of two chains; the small (or glutamine) chain promotes the hydrolysis of glutamine to ammonia, which is used by the large (or ammonia) chain to synthesize carbamoyl phosphate. Tetramer of heterodimers (alpha,beta)4.</text>
</comment>
<feature type="binding site" evidence="14">
    <location>
        <position position="176"/>
    </location>
    <ligand>
        <name>ATP</name>
        <dbReference type="ChEBI" id="CHEBI:30616"/>
        <label>1</label>
    </ligand>
</feature>
<dbReference type="SMART" id="SM00851">
    <property type="entry name" value="MGS"/>
    <property type="match status" value="1"/>
</dbReference>
<proteinExistence type="inferred from homology"/>
<evidence type="ECO:0000256" key="2">
    <source>
        <dbReference type="ARBA" id="ARBA00009799"/>
    </source>
</evidence>
<dbReference type="InterPro" id="IPR036914">
    <property type="entry name" value="MGS-like_dom_sf"/>
</dbReference>
<dbReference type="SMART" id="SM01096">
    <property type="entry name" value="CPSase_L_D3"/>
    <property type="match status" value="1"/>
</dbReference>
<feature type="binding site" evidence="14">
    <location>
        <position position="787"/>
    </location>
    <ligand>
        <name>ATP</name>
        <dbReference type="ChEBI" id="CHEBI:30616"/>
        <label>2</label>
    </ligand>
</feature>
<evidence type="ECO:0000256" key="4">
    <source>
        <dbReference type="ARBA" id="ARBA00022598"/>
    </source>
</evidence>
<feature type="binding site" evidence="14">
    <location>
        <position position="242"/>
    </location>
    <ligand>
        <name>ATP</name>
        <dbReference type="ChEBI" id="CHEBI:30616"/>
        <label>1</label>
    </ligand>
</feature>
<feature type="binding site" evidence="14">
    <location>
        <position position="215"/>
    </location>
    <ligand>
        <name>ATP</name>
        <dbReference type="ChEBI" id="CHEBI:30616"/>
        <label>1</label>
    </ligand>
</feature>
<dbReference type="InterPro" id="IPR036897">
    <property type="entry name" value="CarbamoylP_synth_lsu_oligo_sf"/>
</dbReference>
<feature type="binding site" evidence="14">
    <location>
        <position position="788"/>
    </location>
    <ligand>
        <name>ATP</name>
        <dbReference type="ChEBI" id="CHEBI:30616"/>
        <label>2</label>
    </ligand>
</feature>
<feature type="binding site" evidence="14">
    <location>
        <position position="301"/>
    </location>
    <ligand>
        <name>Mn(2+)</name>
        <dbReference type="ChEBI" id="CHEBI:29035"/>
        <label>2</label>
    </ligand>
</feature>
<keyword evidence="4 14" id="KW-0436">Ligase</keyword>
<dbReference type="Gene3D" id="3.30.470.20">
    <property type="entry name" value="ATP-grasp fold, B domain"/>
    <property type="match status" value="2"/>
</dbReference>
<comment type="domain">
    <text evidence="14">The large subunit is composed of 2 ATP-grasp domains that are involved in binding the 2 ATP molecules needed for carbamoyl phosphate synthesis. The N-terminal ATP-grasp domain (referred to as the carboxyphosphate synthetic component) catalyzes the ATP-dependent phosphorylation of hydrogencarbonate to carboxyphosphate and the subsequent nucleophilic attack by ammonia to form a carbamate intermediate. The C-terminal ATP-grasp domain (referred to as the carbamoyl phosphate synthetic component) then catalyzes the phosphorylation of carbamate with the second ATP to form the end product carbamoyl phosphate. The reactive and unstable enzyme intermediates are sequentially channeled from one active site to the next through the interior of the protein over a distance of at least 96 A.</text>
</comment>
<dbReference type="GO" id="GO:0004088">
    <property type="term" value="F:carbamoyl-phosphate synthase (glutamine-hydrolyzing) activity"/>
    <property type="evidence" value="ECO:0007669"/>
    <property type="project" value="UniProtKB-EC"/>
</dbReference>
<feature type="binding site" evidence="14">
    <location>
        <position position="714"/>
    </location>
    <ligand>
        <name>ATP</name>
        <dbReference type="ChEBI" id="CHEBI:30616"/>
        <label>2</label>
    </ligand>
</feature>
<sequence>MPKREDIKSVLVIGSGPIVIGQACEFDYSGTQACRVLKEEGLRVVLVNSNPATIMTDPEFADATYVEPITPEFVEKVIAKERPDALLATLGGQTALNCAVALDANGVLEKYGVELIGASIDAIERGENREQFKKIVEELGGESARSVICHSVDDLLAAADELGYPMVVRPSFTMGGAGSGMAYDEADLRRIGGTGLAASPTTEVLLEESILGWKEYELEVMRDRADNSVIVCSIENLDPMGVHTGDSITVAPAMTLTDREYQKLRDLAIGIIRAVGVDTGGCNIQYAVNPADGRIIVIEMNPRVSRSSALASKATGFPIAKIAAKVAIGYTLDEIQNDITQETPASFEPTLDYVVVKVPRFAFEKFPGADTTLTTHMKSVGEAMAIGRNFTEALQKALRSLERPDAVFDWHQEQVELDKAALLEEISIPTDGRLKKVMDAIRAGASAEEIFESTKIDPWFIDQLFLINEIAGEIIAAPELTPQILRLAKRHGFSDVQIGKMRGMTADVVRGVRHALGIRPVYKTVDTCAAEFAAKTPYHYSSYDEETEVAPRERAAVIILGSGPNRIGQGIEFDYSCVHASQALAEAGYETIMVNCNPETVSTDYDTSDRLYFEPLTLEDVLEVVHAEQQAGPVVGVVCQLGGQTPLGLAQALKDNGVPIVGTSPEAINLAEERGAFGRVLAEAGLTAPKHGMATTFVEARAVAAEIGYPVLVRPSYVLGGRGMQIVYDDEALRAYIEAATLISPDRPVLVDKFVDDAVEIDVDALYDGQELFLGGVMEHIEEAGIHSGDSSCALPPITLGAAEIERIRTATEAIARGVGVHGLINIQFALGSDVLYVLEANPRASRTVPFVSKATATPLAKAAARLMLGESIAELRAAGVLPASGDGGSLPPEQPIAVKEAVMPFNRFRTPEGHQVDTVLGPEMKSTGEVMGLDADFGRAFAKSQAGAFGPLPLASKDGGSRIFVSMANRDKRTMIFPIKVLADYGFEILATQGTAEVLRRNGVPSTVVRKHSEGAGPEGEKTTVQMILDGEVDLVINTPNGSSSGKSARIDGYEIRTAAVMANIASVTTVQGLGAAVQAIEAQGRGDIGVRSLQEWAALVGHNAGSPAAEPAAETAPAGSGTAQ</sequence>
<feature type="binding site" evidence="14">
    <location>
        <position position="299"/>
    </location>
    <ligand>
        <name>Mg(2+)</name>
        <dbReference type="ChEBI" id="CHEBI:18420"/>
        <label>1</label>
    </ligand>
</feature>
<feature type="binding site" evidence="14">
    <location>
        <position position="840"/>
    </location>
    <ligand>
        <name>Mg(2+)</name>
        <dbReference type="ChEBI" id="CHEBI:18420"/>
        <label>3</label>
    </ligand>
</feature>
<name>A0ABV3T0D0_9ACTN</name>
<keyword evidence="9 14" id="KW-0067">ATP-binding</keyword>
<evidence type="ECO:0000256" key="9">
    <source>
        <dbReference type="ARBA" id="ARBA00022840"/>
    </source>
</evidence>
<dbReference type="SUPFAM" id="SSF56059">
    <property type="entry name" value="Glutathione synthetase ATP-binding domain-like"/>
    <property type="match status" value="2"/>
</dbReference>
<dbReference type="SUPFAM" id="SSF52440">
    <property type="entry name" value="PreATP-grasp domain"/>
    <property type="match status" value="2"/>
</dbReference>
<feature type="binding site" evidence="14">
    <location>
        <position position="840"/>
    </location>
    <ligand>
        <name>Mg(2+)</name>
        <dbReference type="ChEBI" id="CHEBI:18420"/>
        <label>4</label>
    </ligand>
</feature>
<dbReference type="InterPro" id="IPR033937">
    <property type="entry name" value="MGS_CPS_CarB"/>
</dbReference>
<feature type="binding site" evidence="14">
    <location>
        <position position="129"/>
    </location>
    <ligand>
        <name>ATP</name>
        <dbReference type="ChEBI" id="CHEBI:30616"/>
        <label>1</label>
    </ligand>
</feature>
<feature type="binding site" evidence="14">
    <location>
        <position position="828"/>
    </location>
    <ligand>
        <name>Mn(2+)</name>
        <dbReference type="ChEBI" id="CHEBI:29035"/>
        <label>3</label>
    </ligand>
</feature>
<dbReference type="NCBIfam" id="NF009455">
    <property type="entry name" value="PRK12815.1"/>
    <property type="match status" value="1"/>
</dbReference>
<feature type="binding site" evidence="14">
    <location>
        <position position="210"/>
    </location>
    <ligand>
        <name>ATP</name>
        <dbReference type="ChEBI" id="CHEBI:30616"/>
        <label>1</label>
    </ligand>
</feature>
<comment type="pathway">
    <text evidence="1 14">Amino-acid biosynthesis; L-arginine biosynthesis; carbamoyl phosphate from bicarbonate: step 1/1.</text>
</comment>
<evidence type="ECO:0000256" key="15">
    <source>
        <dbReference type="SAM" id="MobiDB-lite"/>
    </source>
</evidence>
<dbReference type="InterPro" id="IPR013815">
    <property type="entry name" value="ATP_grasp_subdomain_1"/>
</dbReference>
<comment type="cofactor">
    <cofactor evidence="14">
        <name>Mg(2+)</name>
        <dbReference type="ChEBI" id="CHEBI:18420"/>
    </cofactor>
    <cofactor evidence="14">
        <name>Mn(2+)</name>
        <dbReference type="ChEBI" id="CHEBI:29035"/>
    </cofactor>
    <text evidence="14">Binds 4 Mg(2+) or Mn(2+) ions per subunit.</text>
</comment>
<keyword evidence="10" id="KW-0460">Magnesium</keyword>
<feature type="region of interest" description="Allosteric domain" evidence="14">
    <location>
        <begin position="951"/>
        <end position="1126"/>
    </location>
</feature>
<evidence type="ECO:0000256" key="1">
    <source>
        <dbReference type="ARBA" id="ARBA00005077"/>
    </source>
</evidence>
<dbReference type="InterPro" id="IPR005479">
    <property type="entry name" value="CPAse_ATP-bd"/>
</dbReference>
<comment type="function">
    <text evidence="14">Large subunit of the glutamine-dependent carbamoyl phosphate synthetase (CPSase). CPSase catalyzes the formation of carbamoyl phosphate from the ammonia moiety of glutamine, carbonate, and phosphate donated by ATP, constituting the first step of 2 biosynthetic pathways, one leading to arginine and/or urea and the other to pyrimidine nucleotides. The large subunit (synthetase) binds the substrates ammonia (free or transferred from glutamine from the small subunit), hydrogencarbonate and ATP and carries out an ATP-coupled ligase reaction, activating hydrogencarbonate by forming carboxy phosphate which reacts with ammonia to form carbamoyl phosphate.</text>
</comment>
<dbReference type="Pfam" id="PF02787">
    <property type="entry name" value="CPSase_L_D3"/>
    <property type="match status" value="1"/>
</dbReference>
<feature type="binding site" evidence="14">
    <location>
        <position position="299"/>
    </location>
    <ligand>
        <name>Mn(2+)</name>
        <dbReference type="ChEBI" id="CHEBI:29035"/>
        <label>1</label>
    </ligand>
</feature>
<protein>
    <recommendedName>
        <fullName evidence="14">Carbamoyl phosphate synthase large chain</fullName>
        <ecNumber evidence="14">6.3.4.16</ecNumber>
        <ecNumber evidence="14">6.3.5.5</ecNumber>
    </recommendedName>
    <alternativeName>
        <fullName evidence="14">Carbamoyl phosphate synthetase ammonia chain</fullName>
    </alternativeName>
</protein>
<feature type="binding site" evidence="14">
    <location>
        <position position="753"/>
    </location>
    <ligand>
        <name>ATP</name>
        <dbReference type="ChEBI" id="CHEBI:30616"/>
        <label>2</label>
    </ligand>
</feature>
<dbReference type="Gene3D" id="3.30.1490.20">
    <property type="entry name" value="ATP-grasp fold, A domain"/>
    <property type="match status" value="1"/>
</dbReference>
<feature type="binding site" evidence="14">
    <location>
        <position position="175"/>
    </location>
    <ligand>
        <name>ATP</name>
        <dbReference type="ChEBI" id="CHEBI:30616"/>
        <label>1</label>
    </ligand>
</feature>
<feature type="binding site" evidence="14">
    <location>
        <position position="169"/>
    </location>
    <ligand>
        <name>ATP</name>
        <dbReference type="ChEBI" id="CHEBI:30616"/>
        <label>1</label>
    </ligand>
</feature>
<dbReference type="Gene3D" id="3.40.50.20">
    <property type="match status" value="2"/>
</dbReference>
<comment type="similarity">
    <text evidence="2 14">Belongs to the CarB family.</text>
</comment>
<dbReference type="Gene3D" id="1.10.1030.10">
    <property type="entry name" value="Carbamoyl-phosphate synthetase, large subunit oligomerisation domain"/>
    <property type="match status" value="1"/>
</dbReference>
<evidence type="ECO:0000256" key="5">
    <source>
        <dbReference type="ARBA" id="ARBA00022605"/>
    </source>
</evidence>
<feature type="binding site" evidence="14">
    <location>
        <position position="828"/>
    </location>
    <ligand>
        <name>Mg(2+)</name>
        <dbReference type="ChEBI" id="CHEBI:18420"/>
        <label>3</label>
    </ligand>
</feature>
<dbReference type="EMBL" id="JBFPJR010000024">
    <property type="protein sequence ID" value="MEX0428651.1"/>
    <property type="molecule type" value="Genomic_DNA"/>
</dbReference>
<keyword evidence="5 14" id="KW-0028">Amino-acid biosynthesis</keyword>
<gene>
    <name evidence="14 18" type="primary">carB</name>
    <name evidence="18" type="ORF">AB3X52_13565</name>
</gene>
<feature type="domain" description="ATP-grasp" evidence="16">
    <location>
        <begin position="133"/>
        <end position="328"/>
    </location>
</feature>
<dbReference type="PANTHER" id="PTHR11405:SF53">
    <property type="entry name" value="CARBAMOYL-PHOSPHATE SYNTHASE [AMMONIA], MITOCHONDRIAL"/>
    <property type="match status" value="1"/>
</dbReference>
<keyword evidence="6" id="KW-0479">Metal-binding</keyword>
<dbReference type="PANTHER" id="PTHR11405">
    <property type="entry name" value="CARBAMOYLTRANSFERASE FAMILY MEMBER"/>
    <property type="match status" value="1"/>
</dbReference>
<dbReference type="Proteomes" id="UP001556631">
    <property type="component" value="Unassembled WGS sequence"/>
</dbReference>
<dbReference type="InterPro" id="IPR011761">
    <property type="entry name" value="ATP-grasp"/>
</dbReference>
<dbReference type="InterPro" id="IPR005480">
    <property type="entry name" value="CPSase_lsu_oligo"/>
</dbReference>
<keyword evidence="7 14" id="KW-0677">Repeat</keyword>
<feature type="binding site" evidence="14">
    <location>
        <position position="786"/>
    </location>
    <ligand>
        <name>ATP</name>
        <dbReference type="ChEBI" id="CHEBI:30616"/>
        <label>2</label>
    </ligand>
</feature>
<evidence type="ECO:0000259" key="16">
    <source>
        <dbReference type="PROSITE" id="PS50975"/>
    </source>
</evidence>
<feature type="binding site" evidence="14">
    <location>
        <position position="299"/>
    </location>
    <ligand>
        <name>Mn(2+)</name>
        <dbReference type="ChEBI" id="CHEBI:29035"/>
        <label>2</label>
    </ligand>
</feature>
<dbReference type="PROSITE" id="PS50975">
    <property type="entry name" value="ATP_GRASP"/>
    <property type="match status" value="2"/>
</dbReference>
<feature type="binding site" evidence="14">
    <location>
        <position position="755"/>
    </location>
    <ligand>
        <name>ATP</name>
        <dbReference type="ChEBI" id="CHEBI:30616"/>
        <label>2</label>
    </ligand>
</feature>
<feature type="binding site" evidence="14">
    <location>
        <position position="241"/>
    </location>
    <ligand>
        <name>ATP</name>
        <dbReference type="ChEBI" id="CHEBI:30616"/>
        <label>1</label>
    </ligand>
</feature>
<feature type="binding site" evidence="14">
    <location>
        <position position="785"/>
    </location>
    <ligand>
        <name>ATP</name>
        <dbReference type="ChEBI" id="CHEBI:30616"/>
        <label>2</label>
    </ligand>
</feature>
<feature type="binding site" evidence="14">
    <location>
        <position position="840"/>
    </location>
    <ligand>
        <name>ATP</name>
        <dbReference type="ChEBI" id="CHEBI:30616"/>
        <label>2</label>
    </ligand>
</feature>
<dbReference type="InterPro" id="IPR005483">
    <property type="entry name" value="CPSase_dom"/>
</dbReference>
<evidence type="ECO:0000313" key="19">
    <source>
        <dbReference type="Proteomes" id="UP001556631"/>
    </source>
</evidence>
<dbReference type="SUPFAM" id="SSF48108">
    <property type="entry name" value="Carbamoyl phosphate synthetase, large subunit connection domain"/>
    <property type="match status" value="1"/>
</dbReference>
<dbReference type="PRINTS" id="PR00098">
    <property type="entry name" value="CPSASE"/>
</dbReference>
<comment type="caution">
    <text evidence="18">The sequence shown here is derived from an EMBL/GenBank/DDBJ whole genome shotgun (WGS) entry which is preliminary data.</text>
</comment>
<dbReference type="RefSeq" id="WP_367994622.1">
    <property type="nucleotide sequence ID" value="NZ_JBFPJR010000024.1"/>
</dbReference>
<dbReference type="PROSITE" id="PS00867">
    <property type="entry name" value="CPSASE_2"/>
    <property type="match status" value="2"/>
</dbReference>
<feature type="region of interest" description="Disordered" evidence="15">
    <location>
        <begin position="1106"/>
        <end position="1126"/>
    </location>
</feature>